<dbReference type="EMBL" id="JBHSGK010000005">
    <property type="protein sequence ID" value="MFC4736447.1"/>
    <property type="molecule type" value="Genomic_DNA"/>
</dbReference>
<feature type="compositionally biased region" description="Basic and acidic residues" evidence="1">
    <location>
        <begin position="58"/>
        <end position="69"/>
    </location>
</feature>
<feature type="region of interest" description="Disordered" evidence="1">
    <location>
        <begin position="58"/>
        <end position="99"/>
    </location>
</feature>
<keyword evidence="3" id="KW-1185">Reference proteome</keyword>
<proteinExistence type="predicted"/>
<feature type="compositionally biased region" description="Basic and acidic residues" evidence="1">
    <location>
        <begin position="77"/>
        <end position="93"/>
    </location>
</feature>
<dbReference type="Pfam" id="PF17261">
    <property type="entry name" value="DUF5327"/>
    <property type="match status" value="1"/>
</dbReference>
<dbReference type="Proteomes" id="UP001595896">
    <property type="component" value="Unassembled WGS sequence"/>
</dbReference>
<evidence type="ECO:0000313" key="3">
    <source>
        <dbReference type="Proteomes" id="UP001595896"/>
    </source>
</evidence>
<dbReference type="InterPro" id="IPR035218">
    <property type="entry name" value="DUF5327"/>
</dbReference>
<evidence type="ECO:0000313" key="2">
    <source>
        <dbReference type="EMBL" id="MFC4736447.1"/>
    </source>
</evidence>
<comment type="caution">
    <text evidence="2">The sequence shown here is derived from an EMBL/GenBank/DDBJ whole genome shotgun (WGS) entry which is preliminary data.</text>
</comment>
<organism evidence="2 3">
    <name type="scientific">Bacillus daqingensis</name>
    <dbReference type="NCBI Taxonomy" id="872396"/>
    <lineage>
        <taxon>Bacteria</taxon>
        <taxon>Bacillati</taxon>
        <taxon>Bacillota</taxon>
        <taxon>Bacilli</taxon>
        <taxon>Bacillales</taxon>
        <taxon>Bacillaceae</taxon>
        <taxon>Bacillus</taxon>
    </lineage>
</organism>
<protein>
    <submittedName>
        <fullName evidence="2">YwdI family protein</fullName>
    </submittedName>
</protein>
<dbReference type="RefSeq" id="WP_377909088.1">
    <property type="nucleotide sequence ID" value="NZ_JBHSGK010000005.1"/>
</dbReference>
<accession>A0ABV9NWE1</accession>
<evidence type="ECO:0000256" key="1">
    <source>
        <dbReference type="SAM" id="MobiDB-lite"/>
    </source>
</evidence>
<name>A0ABV9NWE1_9BACI</name>
<reference evidence="3" key="1">
    <citation type="journal article" date="2019" name="Int. J. Syst. Evol. Microbiol.">
        <title>The Global Catalogue of Microorganisms (GCM) 10K type strain sequencing project: providing services to taxonomists for standard genome sequencing and annotation.</title>
        <authorList>
            <consortium name="The Broad Institute Genomics Platform"/>
            <consortium name="The Broad Institute Genome Sequencing Center for Infectious Disease"/>
            <person name="Wu L."/>
            <person name="Ma J."/>
        </authorList>
    </citation>
    <scope>NUCLEOTIDE SEQUENCE [LARGE SCALE GENOMIC DNA]</scope>
    <source>
        <strain evidence="3">JCM 12165</strain>
    </source>
</reference>
<gene>
    <name evidence="2" type="ORF">ACFO4L_07595</name>
</gene>
<sequence>MDIPAKLVIEKMESELAKLKQSMSGETATSYRDHAQSLKTYCELLLESQHTGTYYKAEPVRHATPEQVKKQAAPAQEPEKRSSFYDDGDKPDSDSLFDF</sequence>